<proteinExistence type="inferred from homology"/>
<evidence type="ECO:0000256" key="8">
    <source>
        <dbReference type="ARBA" id="ARBA00023136"/>
    </source>
</evidence>
<evidence type="ECO:0000259" key="17">
    <source>
        <dbReference type="SMART" id="SM00079"/>
    </source>
</evidence>
<dbReference type="Gene3D" id="3.40.50.2300">
    <property type="match status" value="2"/>
</dbReference>
<dbReference type="SMART" id="SM00918">
    <property type="entry name" value="Lig_chan-Glu_bd"/>
    <property type="match status" value="1"/>
</dbReference>
<keyword evidence="13" id="KW-0407">Ion channel</keyword>
<dbReference type="Gene3D" id="3.40.190.10">
    <property type="entry name" value="Periplasmic binding protein-like II"/>
    <property type="match status" value="2"/>
</dbReference>
<keyword evidence="8 15" id="KW-0472">Membrane</keyword>
<dbReference type="InterPro" id="IPR028082">
    <property type="entry name" value="Peripla_BP_I"/>
</dbReference>
<evidence type="ECO:0000256" key="7">
    <source>
        <dbReference type="ARBA" id="ARBA00023065"/>
    </source>
</evidence>
<keyword evidence="6" id="KW-0770">Synapse</keyword>
<feature type="transmembrane region" description="Helical" evidence="15">
    <location>
        <begin position="612"/>
        <end position="634"/>
    </location>
</feature>
<evidence type="ECO:0000256" key="12">
    <source>
        <dbReference type="ARBA" id="ARBA00023286"/>
    </source>
</evidence>
<dbReference type="InterPro" id="IPR015683">
    <property type="entry name" value="Ionotropic_Glu_rcpt"/>
</dbReference>
<dbReference type="Pfam" id="PF10613">
    <property type="entry name" value="Lig_chan-Glu_bd"/>
    <property type="match status" value="1"/>
</dbReference>
<keyword evidence="5 15" id="KW-1133">Transmembrane helix</keyword>
<feature type="transmembrane region" description="Helical" evidence="15">
    <location>
        <begin position="581"/>
        <end position="600"/>
    </location>
</feature>
<evidence type="ECO:0000256" key="15">
    <source>
        <dbReference type="SAM" id="Phobius"/>
    </source>
</evidence>
<evidence type="ECO:0000256" key="5">
    <source>
        <dbReference type="ARBA" id="ARBA00022989"/>
    </source>
</evidence>
<evidence type="ECO:0000256" key="1">
    <source>
        <dbReference type="ARBA" id="ARBA00004141"/>
    </source>
</evidence>
<dbReference type="PANTHER" id="PTHR18966">
    <property type="entry name" value="IONOTROPIC GLUTAMATE RECEPTOR"/>
    <property type="match status" value="1"/>
</dbReference>
<reference evidence="19" key="1">
    <citation type="submission" date="2022-01" db="EMBL/GenBank/DDBJ databases">
        <authorList>
            <person name="King R."/>
        </authorList>
    </citation>
    <scope>NUCLEOTIDE SEQUENCE</scope>
</reference>
<evidence type="ECO:0000256" key="11">
    <source>
        <dbReference type="ARBA" id="ARBA00023257"/>
    </source>
</evidence>
<evidence type="ECO:0000256" key="16">
    <source>
        <dbReference type="SAM" id="SignalP"/>
    </source>
</evidence>
<evidence type="ECO:0000256" key="14">
    <source>
        <dbReference type="ARBA" id="ARBA00034100"/>
    </source>
</evidence>
<feature type="transmembrane region" description="Helical" evidence="15">
    <location>
        <begin position="543"/>
        <end position="561"/>
    </location>
</feature>
<name>A0A9P0CT99_9CUCU</name>
<dbReference type="GO" id="GO:0015276">
    <property type="term" value="F:ligand-gated monoatomic ion channel activity"/>
    <property type="evidence" value="ECO:0007669"/>
    <property type="project" value="InterPro"/>
</dbReference>
<evidence type="ECO:0000256" key="3">
    <source>
        <dbReference type="ARBA" id="ARBA00022448"/>
    </source>
</evidence>
<dbReference type="CDD" id="cd06382">
    <property type="entry name" value="PBP1_iGluR_Kainate"/>
    <property type="match status" value="1"/>
</dbReference>
<feature type="domain" description="Ionotropic glutamate receptor L-glutamate and glycine-binding" evidence="18">
    <location>
        <begin position="422"/>
        <end position="487"/>
    </location>
</feature>
<dbReference type="Proteomes" id="UP001153636">
    <property type="component" value="Chromosome 16"/>
</dbReference>
<evidence type="ECO:0000256" key="13">
    <source>
        <dbReference type="ARBA" id="ARBA00023303"/>
    </source>
</evidence>
<dbReference type="InterPro" id="IPR001828">
    <property type="entry name" value="ANF_lig-bd_rcpt"/>
</dbReference>
<organism evidence="19 20">
    <name type="scientific">Psylliodes chrysocephalus</name>
    <dbReference type="NCBI Taxonomy" id="3402493"/>
    <lineage>
        <taxon>Eukaryota</taxon>
        <taxon>Metazoa</taxon>
        <taxon>Ecdysozoa</taxon>
        <taxon>Arthropoda</taxon>
        <taxon>Hexapoda</taxon>
        <taxon>Insecta</taxon>
        <taxon>Pterygota</taxon>
        <taxon>Neoptera</taxon>
        <taxon>Endopterygota</taxon>
        <taxon>Coleoptera</taxon>
        <taxon>Polyphaga</taxon>
        <taxon>Cucujiformia</taxon>
        <taxon>Chrysomeloidea</taxon>
        <taxon>Chrysomelidae</taxon>
        <taxon>Galerucinae</taxon>
        <taxon>Alticini</taxon>
        <taxon>Psylliodes</taxon>
    </lineage>
</organism>
<accession>A0A9P0CT99</accession>
<dbReference type="FunFam" id="3.40.190.10:FF:000178">
    <property type="entry name" value="Glutamate receptor subunit"/>
    <property type="match status" value="1"/>
</dbReference>
<dbReference type="SUPFAM" id="SSF53850">
    <property type="entry name" value="Periplasmic binding protein-like II"/>
    <property type="match status" value="1"/>
</dbReference>
<dbReference type="InterPro" id="IPR001320">
    <property type="entry name" value="Iontro_rcpt_C"/>
</dbReference>
<evidence type="ECO:0000256" key="6">
    <source>
        <dbReference type="ARBA" id="ARBA00023018"/>
    </source>
</evidence>
<evidence type="ECO:0000256" key="9">
    <source>
        <dbReference type="ARBA" id="ARBA00023170"/>
    </source>
</evidence>
<dbReference type="SMART" id="SM00079">
    <property type="entry name" value="PBPe"/>
    <property type="match status" value="1"/>
</dbReference>
<evidence type="ECO:0000313" key="20">
    <source>
        <dbReference type="Proteomes" id="UP001153636"/>
    </source>
</evidence>
<keyword evidence="10" id="KW-0325">Glycoprotein</keyword>
<dbReference type="GO" id="GO:0045211">
    <property type="term" value="C:postsynaptic membrane"/>
    <property type="evidence" value="ECO:0007669"/>
    <property type="project" value="UniProtKB-SubCell"/>
</dbReference>
<evidence type="ECO:0000313" key="19">
    <source>
        <dbReference type="EMBL" id="CAH1104297.1"/>
    </source>
</evidence>
<feature type="chain" id="PRO_5040255283" evidence="16">
    <location>
        <begin position="20"/>
        <end position="883"/>
    </location>
</feature>
<evidence type="ECO:0000256" key="10">
    <source>
        <dbReference type="ARBA" id="ARBA00023180"/>
    </source>
</evidence>
<protein>
    <submittedName>
        <fullName evidence="19">Uncharacterized protein</fullName>
    </submittedName>
</protein>
<evidence type="ECO:0000259" key="18">
    <source>
        <dbReference type="SMART" id="SM00918"/>
    </source>
</evidence>
<keyword evidence="7" id="KW-0406">Ion transport</keyword>
<comment type="subcellular location">
    <subcellularLocation>
        <location evidence="1">Membrane</location>
        <topology evidence="1">Multi-pass membrane protein</topology>
    </subcellularLocation>
    <subcellularLocation>
        <location evidence="14">Postsynaptic cell membrane</location>
    </subcellularLocation>
</comment>
<dbReference type="Pfam" id="PF01094">
    <property type="entry name" value="ANF_receptor"/>
    <property type="match status" value="1"/>
</dbReference>
<sequence>MSFGVNIWYFLLFQNIVCAVDNVANLKIAGIFENIQLHQTAFTYSHNIYKNKKTQKDADLSYIIDPYILRDEPFTAYKGTCSFLKQSIVGVFGPQSTLNLDIVQSITDRKDIPHILTRWTNPSQIGLHTINFFPNPDRLADGFLDIVKALEWNSFTILYTDAENLLQINEFIRKAKDDGIIVYLENVDPLYNGDFRPSLRNAGRSGQKNFVLDCPIWHLKILLTQLQQVGLLTAEYNYFLTNMDAHTEDLTPFQYSDAVITGVHLIKDKDEMAQRASKELCHIYNITFRLECGKPQLDVETALIIDSVSVFMQTLNALEITQGQYLDCDTDEEWTQGLNIINALKSGTFEGVTGQIEFNNDGFRKTFQLTIYQIGDDFYNRGTWNTSDGLSEDIELTFSEESDDDGDLINKELTVLIALTEPYARLKESAFHLKGNDRFEGFAIDLIEEMALLEGFAYTLVVREDHKHGYFDSRTGKWNGMIGDIIEGKADLAISDLTINKERIEPVEFTHPFMTVGIGILFRKPVAVPPGFFHFAQPFSLTFWQYLGVSYLIMVVSLFLIGRLSPEEWQRPHTCKSDKNYLINELSFLNSLWFVAAGLFRQPTNVKINSIAAKIIAGAWYIYCFILFAMYISYSFAQTATEEKEELFDDVEGLLKNAESMGIKFGALKNGATEEFFKNSKSEIYQEVATYMKEHPDQMVDNTLDGIEKALNGNYAFFMESATIEYTIRRHCNMTSYGGLLDSKGFGIAVRKGTPYLGILNKAITKLQASGELMRLKKIWWEEKYAGDMCIDEDALIIEDKTAFHIEGLLFITFLGTGVALVLSIFEFTIYAFRLSKRIKSPFGKTFGEEFKKCFGKNHTVQNVEEIALTKPENGNSSNKENA</sequence>
<gene>
    <name evidence="19" type="ORF">PSYICH_LOCUS5164</name>
</gene>
<feature type="transmembrane region" description="Helical" evidence="15">
    <location>
        <begin position="809"/>
        <end position="833"/>
    </location>
</feature>
<dbReference type="Pfam" id="PF00060">
    <property type="entry name" value="Lig_chan"/>
    <property type="match status" value="1"/>
</dbReference>
<keyword evidence="20" id="KW-1185">Reference proteome</keyword>
<keyword evidence="4 15" id="KW-0812">Transmembrane</keyword>
<comment type="similarity">
    <text evidence="2">Belongs to the glutamate-gated ion channel (TC 1.A.10.1) family.</text>
</comment>
<evidence type="ECO:0000256" key="4">
    <source>
        <dbReference type="ARBA" id="ARBA00022692"/>
    </source>
</evidence>
<dbReference type="EMBL" id="OV651828">
    <property type="protein sequence ID" value="CAH1104297.1"/>
    <property type="molecule type" value="Genomic_DNA"/>
</dbReference>
<dbReference type="InterPro" id="IPR019594">
    <property type="entry name" value="Glu/Gly-bd"/>
</dbReference>
<keyword evidence="3" id="KW-0813">Transport</keyword>
<feature type="domain" description="Ionotropic glutamate receptor C-terminal" evidence="17">
    <location>
        <begin position="412"/>
        <end position="783"/>
    </location>
</feature>
<dbReference type="AlphaFoldDB" id="A0A9P0CT99"/>
<keyword evidence="16" id="KW-0732">Signal</keyword>
<keyword evidence="12" id="KW-1071">Ligand-gated ion channel</keyword>
<feature type="signal peptide" evidence="16">
    <location>
        <begin position="1"/>
        <end position="19"/>
    </location>
</feature>
<keyword evidence="9" id="KW-0675">Receptor</keyword>
<dbReference type="SUPFAM" id="SSF53822">
    <property type="entry name" value="Periplasmic binding protein-like I"/>
    <property type="match status" value="1"/>
</dbReference>
<keyword evidence="11" id="KW-0628">Postsynaptic cell membrane</keyword>
<dbReference type="OrthoDB" id="5984008at2759"/>
<evidence type="ECO:0000256" key="2">
    <source>
        <dbReference type="ARBA" id="ARBA00008685"/>
    </source>
</evidence>